<sequence length="118" mass="12312">MKQKKLISMVAMSVILIGMVFIMEGCRGSNGTTNNSSVSSSGGGSGSTIVSGSIEGIIWKMTKPDTSPDEITLELKNGKAIVVSIISGISSTEENTYTITGNKITLPGFPPLENMSIP</sequence>
<gene>
    <name evidence="2" type="ORF">IFE08_13530</name>
</gene>
<dbReference type="AlphaFoldDB" id="A0A7S7AWK3"/>
<dbReference type="RefSeq" id="WP_194076242.1">
    <property type="nucleotide sequence ID" value="NZ_CP061839.1"/>
</dbReference>
<keyword evidence="1" id="KW-1133">Transmembrane helix</keyword>
<evidence type="ECO:0000256" key="1">
    <source>
        <dbReference type="SAM" id="Phobius"/>
    </source>
</evidence>
<proteinExistence type="predicted"/>
<evidence type="ECO:0000313" key="2">
    <source>
        <dbReference type="EMBL" id="QOW60784.1"/>
    </source>
</evidence>
<evidence type="ECO:0000313" key="3">
    <source>
        <dbReference type="Proteomes" id="UP000593915"/>
    </source>
</evidence>
<keyword evidence="1" id="KW-0472">Membrane</keyword>
<dbReference type="EMBL" id="CP061839">
    <property type="protein sequence ID" value="QOW60784.1"/>
    <property type="molecule type" value="Genomic_DNA"/>
</dbReference>
<protein>
    <submittedName>
        <fullName evidence="2">Uncharacterized protein</fullName>
    </submittedName>
</protein>
<name>A0A7S7AWK3_9SPIR</name>
<feature type="transmembrane region" description="Helical" evidence="1">
    <location>
        <begin position="6"/>
        <end position="23"/>
    </location>
</feature>
<reference evidence="2 3" key="1">
    <citation type="submission" date="2020-09" db="EMBL/GenBank/DDBJ databases">
        <title>Characterization of Treponema spp. from bovine digital dermatitis in Korea.</title>
        <authorList>
            <person name="Espiritu H.M."/>
            <person name="Cho Y.I."/>
            <person name="Mamuad L."/>
        </authorList>
    </citation>
    <scope>NUCLEOTIDE SEQUENCE [LARGE SCALE GENOMIC DNA]</scope>
    <source>
        <strain evidence="2 3">KS1</strain>
    </source>
</reference>
<organism evidence="2 3">
    <name type="scientific">Treponema pedis</name>
    <dbReference type="NCBI Taxonomy" id="409322"/>
    <lineage>
        <taxon>Bacteria</taxon>
        <taxon>Pseudomonadati</taxon>
        <taxon>Spirochaetota</taxon>
        <taxon>Spirochaetia</taxon>
        <taxon>Spirochaetales</taxon>
        <taxon>Treponemataceae</taxon>
        <taxon>Treponema</taxon>
    </lineage>
</organism>
<keyword evidence="1" id="KW-0812">Transmembrane</keyword>
<accession>A0A7S7AWK3</accession>
<dbReference type="Proteomes" id="UP000593915">
    <property type="component" value="Chromosome"/>
</dbReference>